<gene>
    <name evidence="2" type="ORF">CTheo_8606</name>
</gene>
<dbReference type="InterPro" id="IPR004242">
    <property type="entry name" value="Transposase_21"/>
</dbReference>
<dbReference type="PANTHER" id="PTHR46579">
    <property type="entry name" value="F5/8 TYPE C DOMAIN-CONTAINING PROTEIN-RELATED"/>
    <property type="match status" value="1"/>
</dbReference>
<evidence type="ECO:0000256" key="1">
    <source>
        <dbReference type="SAM" id="MobiDB-lite"/>
    </source>
</evidence>
<sequence length="993" mass="114126">MPGDRKSRLGEALCYCGLEKYGSVPHRVSVRTRYRHMAEADANDAVKPMEIDNELDEEMREDGPQEEHMGNRHDDRDMDDYSDYGPSEASSTLKGWEALDTPPASPPPMPPQSPTPEDDEPEDDFARITAEDYREYDCWFGEDQHELDEIAAEMLTEEEMDTIKMTAICLFGHISERNYECVRFSFRNKVHFLSIYRTTWKLAQLSGTQPQSIDCCINVCHAFTGPYAEETICSKCKEPRYDSKKRPRQVFEYLPMNPRLRGLFNNPTMVEKMYYRANYVQEDGAMDDYLDGEQYKKLRRSRIVVEGEDLGVSYFSGSCDIAYAVLTDGVEIFEKAHQEASTCWPIMAINLNLPASERLKLRNLIPLGVIPGPHKPGDFDSFLQPFVEEAIEQARGFQAYDITKKRNFTLRAHPIMILGDMQAIKYVSKIKGTKGKKPCCGCESCRIYHRECRTYYLLLANPTDNPECIPDERVDPDTSPNVISSLDPYNLQLRTSHRIAKQLRNMDAALTECEYNNLARDYGLTGHSILDRIPSIRRPDSYPHEFLHLFLLNHRPELVELWAGTKGPNNTSDYILTSQAWATIGHETEETSKTIPAAFVRPLPNIATCWASYCGESWCFWLVYIGPIVLRGRLLEKYYNHYMELVKIIKCLLLVTNTTARIEQLRHEIVRYVEKYEELSVCKTTLHALLHVANDVLRCGPVWVAWSFSVERYCREITFCAKSKVIPYKTINKHVLQLSQVASISCRFPEIQKALLFGKNDAPAPISRMEYIYPEYENENIILRFPRLRGFLLKPNVRKRVAQFFCTNNTSQTYRAWLDFIPERCERWGKLRIADGGDSIRSAIACNPLAAYGRRDSSFVRFEFQKDKNEDDPNAEIEMIDAIGYGRLDFILAITLPRSQEFHIDIPTTHILAHITEAKDVEGDGATEILRFSHFGWSVVLNITSIKHVAGRVFTQGMRQMGEWAIVDRSEGVARTDFQVDEHGSDDEEGWEN</sequence>
<feature type="compositionally biased region" description="Basic and acidic residues" evidence="1">
    <location>
        <begin position="61"/>
        <end position="76"/>
    </location>
</feature>
<feature type="compositionally biased region" description="Acidic residues" evidence="1">
    <location>
        <begin position="51"/>
        <end position="60"/>
    </location>
</feature>
<evidence type="ECO:0000313" key="2">
    <source>
        <dbReference type="EMBL" id="KAB5587951.1"/>
    </source>
</evidence>
<keyword evidence="3" id="KW-1185">Reference proteome</keyword>
<feature type="region of interest" description="Disordered" evidence="1">
    <location>
        <begin position="37"/>
        <end position="123"/>
    </location>
</feature>
<feature type="compositionally biased region" description="Pro residues" evidence="1">
    <location>
        <begin position="103"/>
        <end position="114"/>
    </location>
</feature>
<dbReference type="OrthoDB" id="6613063at2759"/>
<evidence type="ECO:0000313" key="3">
    <source>
        <dbReference type="Proteomes" id="UP000383932"/>
    </source>
</evidence>
<dbReference type="Proteomes" id="UP000383932">
    <property type="component" value="Unassembled WGS sequence"/>
</dbReference>
<name>A0A5N5Q951_9AGAM</name>
<comment type="caution">
    <text evidence="2">The sequence shown here is derived from an EMBL/GenBank/DDBJ whole genome shotgun (WGS) entry which is preliminary data.</text>
</comment>
<reference evidence="2 3" key="1">
    <citation type="journal article" date="2019" name="Fungal Biol. Biotechnol.">
        <title>Draft genome sequence of fastidious pathogen Ceratobasidium theobromae, which causes vascular-streak dieback in Theobroma cacao.</title>
        <authorList>
            <person name="Ali S.S."/>
            <person name="Asman A."/>
            <person name="Shao J."/>
            <person name="Firmansyah A.P."/>
            <person name="Susilo A.W."/>
            <person name="Rosmana A."/>
            <person name="McMahon P."/>
            <person name="Junaid M."/>
            <person name="Guest D."/>
            <person name="Kheng T.Y."/>
            <person name="Meinhardt L.W."/>
            <person name="Bailey B.A."/>
        </authorList>
    </citation>
    <scope>NUCLEOTIDE SEQUENCE [LARGE SCALE GENOMIC DNA]</scope>
    <source>
        <strain evidence="2 3">CT2</strain>
    </source>
</reference>
<dbReference type="PANTHER" id="PTHR46579:SF1">
    <property type="entry name" value="F5_8 TYPE C DOMAIN-CONTAINING PROTEIN"/>
    <property type="match status" value="1"/>
</dbReference>
<proteinExistence type="predicted"/>
<dbReference type="AlphaFoldDB" id="A0A5N5Q951"/>
<protein>
    <submittedName>
        <fullName evidence="2">Transposase family Tnp2 protein</fullName>
    </submittedName>
</protein>
<dbReference type="EMBL" id="SSOP01000656">
    <property type="protein sequence ID" value="KAB5587951.1"/>
    <property type="molecule type" value="Genomic_DNA"/>
</dbReference>
<dbReference type="Pfam" id="PF02992">
    <property type="entry name" value="Transposase_21"/>
    <property type="match status" value="1"/>
</dbReference>
<organism evidence="2 3">
    <name type="scientific">Ceratobasidium theobromae</name>
    <dbReference type="NCBI Taxonomy" id="1582974"/>
    <lineage>
        <taxon>Eukaryota</taxon>
        <taxon>Fungi</taxon>
        <taxon>Dikarya</taxon>
        <taxon>Basidiomycota</taxon>
        <taxon>Agaricomycotina</taxon>
        <taxon>Agaricomycetes</taxon>
        <taxon>Cantharellales</taxon>
        <taxon>Ceratobasidiaceae</taxon>
        <taxon>Ceratobasidium</taxon>
    </lineage>
</organism>
<accession>A0A5N5Q951</accession>